<dbReference type="PROSITE" id="PS50263">
    <property type="entry name" value="CN_HYDROLASE"/>
    <property type="match status" value="1"/>
</dbReference>
<keyword evidence="8 9" id="KW-0012">Acyltransferase</keyword>
<keyword evidence="3 9" id="KW-1003">Cell membrane</keyword>
<accession>A0A1H6SEP4</accession>
<evidence type="ECO:0000256" key="5">
    <source>
        <dbReference type="ARBA" id="ARBA00022692"/>
    </source>
</evidence>
<evidence type="ECO:0000256" key="2">
    <source>
        <dbReference type="ARBA" id="ARBA00010065"/>
    </source>
</evidence>
<dbReference type="PANTHER" id="PTHR38686:SF1">
    <property type="entry name" value="APOLIPOPROTEIN N-ACYLTRANSFERASE"/>
    <property type="match status" value="1"/>
</dbReference>
<feature type="transmembrane region" description="Helical" evidence="9">
    <location>
        <begin position="56"/>
        <end position="77"/>
    </location>
</feature>
<keyword evidence="12" id="KW-1185">Reference proteome</keyword>
<dbReference type="InterPro" id="IPR003010">
    <property type="entry name" value="C-N_Hydrolase"/>
</dbReference>
<evidence type="ECO:0000256" key="4">
    <source>
        <dbReference type="ARBA" id="ARBA00022679"/>
    </source>
</evidence>
<comment type="pathway">
    <text evidence="9">Protein modification; lipoprotein biosynthesis (N-acyl transfer).</text>
</comment>
<dbReference type="PANTHER" id="PTHR38686">
    <property type="entry name" value="APOLIPOPROTEIN N-ACYLTRANSFERASE"/>
    <property type="match status" value="1"/>
</dbReference>
<dbReference type="InterPro" id="IPR045378">
    <property type="entry name" value="LNT_N"/>
</dbReference>
<evidence type="ECO:0000256" key="1">
    <source>
        <dbReference type="ARBA" id="ARBA00004651"/>
    </source>
</evidence>
<sequence>MTQVAAGRRLRRAPHAAFALGLAAATGLAPYFLWLVTLPALALLVPLFVTAPGRRAAGWIGWAFGLGYFGFGLVWIVEPFLVDVPRHGWMAPFALVLLAGGLALFWAVAFWAAAAPKRGPGVRVAALAVTWSLAELARAYLLTGFPWAGLAQIWVDSPTALLLAWIGPHGLALATLLVALPAGLLVARRPGAAPVAGLAVLGLAGAVMLAEAMAPDLSSTGRTVRLVQPNAPQHQKWDPEHAPVFFRRQLAFTEAAPRPDLIVWPETAIPVWLENAGPTLDRIAGAADGVPVVLGLLRTQGQRIYNSLVVLGADGRVGQTYDKHHLVPFGEYVPLGDLMARFGIAGLAASDGQGFSAGPGPRTVDLGPLGLALPLICYEAVFPQDINRAPVRPAMLLQITNDAWFGSFSGPYQHLAQARMRAIEQGLPMLRAANTGVSAMIDPLGRVTASLPLGRAGHLDAELPAPLPAPLYARTGDTPMLLLLLAMAAALALWPRRRGTANSD</sequence>
<dbReference type="SUPFAM" id="SSF56317">
    <property type="entry name" value="Carbon-nitrogen hydrolase"/>
    <property type="match status" value="1"/>
</dbReference>
<organism evidence="11 12">
    <name type="scientific">Cribrihabitans marinus</name>
    <dbReference type="NCBI Taxonomy" id="1227549"/>
    <lineage>
        <taxon>Bacteria</taxon>
        <taxon>Pseudomonadati</taxon>
        <taxon>Pseudomonadota</taxon>
        <taxon>Alphaproteobacteria</taxon>
        <taxon>Rhodobacterales</taxon>
        <taxon>Paracoccaceae</taxon>
        <taxon>Cribrihabitans</taxon>
    </lineage>
</organism>
<dbReference type="EC" id="2.3.1.269" evidence="9"/>
<feature type="transmembrane region" description="Helical" evidence="9">
    <location>
        <begin position="162"/>
        <end position="186"/>
    </location>
</feature>
<feature type="transmembrane region" description="Helical" evidence="9">
    <location>
        <begin position="193"/>
        <end position="214"/>
    </location>
</feature>
<dbReference type="AlphaFoldDB" id="A0A1H6SEP4"/>
<comment type="caution">
    <text evidence="9">Lacks conserved residue(s) required for the propagation of feature annotation.</text>
</comment>
<comment type="catalytic activity">
    <reaction evidence="9">
        <text>N-terminal S-1,2-diacyl-sn-glyceryl-L-cysteinyl-[lipoprotein] + a glycerophospholipid = N-acyl-S-1,2-diacyl-sn-glyceryl-L-cysteinyl-[lipoprotein] + a 2-acyl-sn-glycero-3-phospholipid + H(+)</text>
        <dbReference type="Rhea" id="RHEA:48228"/>
        <dbReference type="Rhea" id="RHEA-COMP:14681"/>
        <dbReference type="Rhea" id="RHEA-COMP:14684"/>
        <dbReference type="ChEBI" id="CHEBI:15378"/>
        <dbReference type="ChEBI" id="CHEBI:136912"/>
        <dbReference type="ChEBI" id="CHEBI:140656"/>
        <dbReference type="ChEBI" id="CHEBI:140657"/>
        <dbReference type="ChEBI" id="CHEBI:140660"/>
        <dbReference type="EC" id="2.3.1.269"/>
    </reaction>
</comment>
<comment type="similarity">
    <text evidence="2 9">Belongs to the CN hydrolase family. Apolipoprotein N-acyltransferase subfamily.</text>
</comment>
<comment type="function">
    <text evidence="9">Catalyzes the phospholipid dependent N-acylation of the N-terminal cysteine of apolipoprotein, the last step in lipoprotein maturation.</text>
</comment>
<reference evidence="11 12" key="1">
    <citation type="submission" date="2016-10" db="EMBL/GenBank/DDBJ databases">
        <authorList>
            <person name="de Groot N.N."/>
        </authorList>
    </citation>
    <scope>NUCLEOTIDE SEQUENCE [LARGE SCALE GENOMIC DNA]</scope>
    <source>
        <strain evidence="11 12">DSM 29340</strain>
    </source>
</reference>
<evidence type="ECO:0000313" key="11">
    <source>
        <dbReference type="EMBL" id="SEI66369.1"/>
    </source>
</evidence>
<evidence type="ECO:0000256" key="7">
    <source>
        <dbReference type="ARBA" id="ARBA00023136"/>
    </source>
</evidence>
<dbReference type="Pfam" id="PF20154">
    <property type="entry name" value="LNT_N"/>
    <property type="match status" value="1"/>
</dbReference>
<evidence type="ECO:0000256" key="6">
    <source>
        <dbReference type="ARBA" id="ARBA00022989"/>
    </source>
</evidence>
<dbReference type="InterPro" id="IPR004563">
    <property type="entry name" value="Apolipo_AcylTrfase"/>
</dbReference>
<dbReference type="RefSeq" id="WP_092362383.1">
    <property type="nucleotide sequence ID" value="NZ_BMGV01000002.1"/>
</dbReference>
<dbReference type="Proteomes" id="UP000199379">
    <property type="component" value="Unassembled WGS sequence"/>
</dbReference>
<protein>
    <recommendedName>
        <fullName evidence="9">Apolipoprotein N-acyltransferase</fullName>
        <shortName evidence="9">ALP N-acyltransferase</shortName>
        <ecNumber evidence="9">2.3.1.269</ecNumber>
    </recommendedName>
</protein>
<keyword evidence="4 9" id="KW-0808">Transferase</keyword>
<name>A0A1H6SEP4_9RHOB</name>
<keyword evidence="11" id="KW-0449">Lipoprotein</keyword>
<dbReference type="GO" id="GO:0005886">
    <property type="term" value="C:plasma membrane"/>
    <property type="evidence" value="ECO:0007669"/>
    <property type="project" value="UniProtKB-SubCell"/>
</dbReference>
<evidence type="ECO:0000256" key="3">
    <source>
        <dbReference type="ARBA" id="ARBA00022475"/>
    </source>
</evidence>
<keyword evidence="5 9" id="KW-0812">Transmembrane</keyword>
<dbReference type="GO" id="GO:0042158">
    <property type="term" value="P:lipoprotein biosynthetic process"/>
    <property type="evidence" value="ECO:0007669"/>
    <property type="project" value="UniProtKB-UniRule"/>
</dbReference>
<gene>
    <name evidence="9" type="primary">lnt</name>
    <name evidence="11" type="ORF">SAMN05444007_10282</name>
</gene>
<feature type="transmembrane region" description="Helical" evidence="9">
    <location>
        <begin position="31"/>
        <end position="49"/>
    </location>
</feature>
<dbReference type="STRING" id="1227549.SAMN05444007_10282"/>
<keyword evidence="7 9" id="KW-0472">Membrane</keyword>
<dbReference type="EMBL" id="FNYD01000002">
    <property type="protein sequence ID" value="SEI66369.1"/>
    <property type="molecule type" value="Genomic_DNA"/>
</dbReference>
<proteinExistence type="inferred from homology"/>
<evidence type="ECO:0000256" key="8">
    <source>
        <dbReference type="ARBA" id="ARBA00023315"/>
    </source>
</evidence>
<dbReference type="Gene3D" id="3.60.110.10">
    <property type="entry name" value="Carbon-nitrogen hydrolase"/>
    <property type="match status" value="1"/>
</dbReference>
<dbReference type="NCBIfam" id="TIGR00546">
    <property type="entry name" value="lnt"/>
    <property type="match status" value="1"/>
</dbReference>
<dbReference type="UniPathway" id="UPA00666"/>
<dbReference type="Pfam" id="PF00795">
    <property type="entry name" value="CN_hydrolase"/>
    <property type="match status" value="1"/>
</dbReference>
<evidence type="ECO:0000256" key="9">
    <source>
        <dbReference type="HAMAP-Rule" id="MF_01148"/>
    </source>
</evidence>
<dbReference type="OrthoDB" id="9804277at2"/>
<dbReference type="GO" id="GO:0016410">
    <property type="term" value="F:N-acyltransferase activity"/>
    <property type="evidence" value="ECO:0007669"/>
    <property type="project" value="UniProtKB-UniRule"/>
</dbReference>
<evidence type="ECO:0000313" key="12">
    <source>
        <dbReference type="Proteomes" id="UP000199379"/>
    </source>
</evidence>
<keyword evidence="6 9" id="KW-1133">Transmembrane helix</keyword>
<dbReference type="CDD" id="cd07571">
    <property type="entry name" value="ALP_N-acyl_transferase"/>
    <property type="match status" value="1"/>
</dbReference>
<dbReference type="HAMAP" id="MF_01148">
    <property type="entry name" value="Lnt"/>
    <property type="match status" value="1"/>
</dbReference>
<feature type="domain" description="CN hydrolase" evidence="10">
    <location>
        <begin position="227"/>
        <end position="465"/>
    </location>
</feature>
<evidence type="ECO:0000259" key="10">
    <source>
        <dbReference type="PROSITE" id="PS50263"/>
    </source>
</evidence>
<comment type="subcellular location">
    <subcellularLocation>
        <location evidence="1 9">Cell membrane</location>
        <topology evidence="1 9">Multi-pass membrane protein</topology>
    </subcellularLocation>
</comment>
<feature type="transmembrane region" description="Helical" evidence="9">
    <location>
        <begin position="89"/>
        <end position="112"/>
    </location>
</feature>
<dbReference type="InterPro" id="IPR036526">
    <property type="entry name" value="C-N_Hydrolase_sf"/>
</dbReference>